<gene>
    <name evidence="1" type="ORF">DPBNPPHM_01393</name>
</gene>
<dbReference type="EMBL" id="CACSII010000016">
    <property type="protein sequence ID" value="CAA0110572.1"/>
    <property type="molecule type" value="Genomic_DNA"/>
</dbReference>
<reference evidence="1 2" key="1">
    <citation type="submission" date="2019-11" db="EMBL/GenBank/DDBJ databases">
        <authorList>
            <person name="Holert J."/>
        </authorList>
    </citation>
    <scope>NUCLEOTIDE SEQUENCE [LARGE SCALE GENOMIC DNA]</scope>
    <source>
        <strain evidence="1">BC5_2</strain>
    </source>
</reference>
<dbReference type="AlphaFoldDB" id="A0A5S9PZI3"/>
<dbReference type="Proteomes" id="UP000434580">
    <property type="component" value="Unassembled WGS sequence"/>
</dbReference>
<protein>
    <submittedName>
        <fullName evidence="1">Uncharacterized protein</fullName>
    </submittedName>
</protein>
<evidence type="ECO:0000313" key="2">
    <source>
        <dbReference type="Proteomes" id="UP000434580"/>
    </source>
</evidence>
<sequence length="53" mass="6239">MLNKKQPNHVYFLRQASLMSTLSIKQQIKQQTLKHRNIATTQRKLMDGVVIFL</sequence>
<organism evidence="1 2">
    <name type="scientific">BD1-7 clade bacterium</name>
    <dbReference type="NCBI Taxonomy" id="2029982"/>
    <lineage>
        <taxon>Bacteria</taxon>
        <taxon>Pseudomonadati</taxon>
        <taxon>Pseudomonadota</taxon>
        <taxon>Gammaproteobacteria</taxon>
        <taxon>Cellvibrionales</taxon>
        <taxon>Spongiibacteraceae</taxon>
        <taxon>BD1-7 clade</taxon>
    </lineage>
</organism>
<proteinExistence type="predicted"/>
<evidence type="ECO:0000313" key="1">
    <source>
        <dbReference type="EMBL" id="CAA0110572.1"/>
    </source>
</evidence>
<accession>A0A5S9PZI3</accession>
<name>A0A5S9PZI3_9GAMM</name>